<protein>
    <recommendedName>
        <fullName evidence="4">Nucleotide-diphospho-sugar transferase domain-containing protein</fullName>
    </recommendedName>
</protein>
<evidence type="ECO:0000256" key="1">
    <source>
        <dbReference type="SAM" id="SignalP"/>
    </source>
</evidence>
<gene>
    <name evidence="2" type="ORF">Agub_g14243</name>
</gene>
<sequence length="775" mass="86375">MMFVRLLVCAVALVSLLVLTDAARVCERSGYCSIGKTSGYIGPLDTVAQLKDALAATAFKQELIVFTETRVHDAAQFLYRFRSAGYDHVLTVMEEMSQCQQLRAVFQSGMSEGGPISCGTYATTDSSGVSYPSKFEYLGRPVGLTAWWRKWFTVGRALALGYNVISADTDVLVLDDWYWRAKQPPLSQYNMLCQNEVGVGFNSGFCYFQNVSSNGPIVWLVFEAMHRVVRWAEDDSVLVATSDRYRQKPDLPITEQFMLEECVHSAVVGRPMFFNLLAIYGRGVEGAEAFRKMGTTSLEMFTAIQTSVSAAWENYVEHPIEGELAEAVCEYYMAPVCNTSVAGKVLMSAANLKMPHSGGNWPPQFGGYPFNRSIGPRTTAYRRAYADLGVPLPPDPEDPATEAAARAIKPERFGYLAAHRSGENCLGCWAQSTWWAAGRHGWWHTHLRQQQQETNNKKTAAPNNVALGHIWAGLFPGDSQKDVVLMLTGHYSWQLAVRTARGRRYFTNQHLPRISPPHVALLPEVRNVVAFQPGVIHAGMSKEQFIKAAQGLAQVAVTLGAIAAWPAVPCDSDWALKPEVRNTIQRPITKHSIPWSRYLDVFFQVQPFGDSLEELQCEWPAFTNIDCLANRQPAGKEVGHGMLAVEFHHLRKNHTHTHDDTAHLLHAGSQHGPHSGAKRVDPSPATTLLLGNPAPPLAPAGNTERQPVEHTDLLRLNAQSILMRQQRESMPVFWLDRLVEVVGMQGEAAEIYNRWYGKCRALSYYDVPPQDRTLW</sequence>
<feature type="chain" id="PRO_5042226898" description="Nucleotide-diphospho-sugar transferase domain-containing protein" evidence="1">
    <location>
        <begin position="23"/>
        <end position="775"/>
    </location>
</feature>
<proteinExistence type="predicted"/>
<name>A0AAD3HSY9_9CHLO</name>
<feature type="signal peptide" evidence="1">
    <location>
        <begin position="1"/>
        <end position="22"/>
    </location>
</feature>
<accession>A0AAD3HSY9</accession>
<dbReference type="EMBL" id="BMAR01000054">
    <property type="protein sequence ID" value="GFR51786.1"/>
    <property type="molecule type" value="Genomic_DNA"/>
</dbReference>
<comment type="caution">
    <text evidence="2">The sequence shown here is derived from an EMBL/GenBank/DDBJ whole genome shotgun (WGS) entry which is preliminary data.</text>
</comment>
<organism evidence="2 3">
    <name type="scientific">Astrephomene gubernaculifera</name>
    <dbReference type="NCBI Taxonomy" id="47775"/>
    <lineage>
        <taxon>Eukaryota</taxon>
        <taxon>Viridiplantae</taxon>
        <taxon>Chlorophyta</taxon>
        <taxon>core chlorophytes</taxon>
        <taxon>Chlorophyceae</taxon>
        <taxon>CS clade</taxon>
        <taxon>Chlamydomonadales</taxon>
        <taxon>Astrephomenaceae</taxon>
        <taxon>Astrephomene</taxon>
    </lineage>
</organism>
<evidence type="ECO:0000313" key="3">
    <source>
        <dbReference type="Proteomes" id="UP001054857"/>
    </source>
</evidence>
<dbReference type="AlphaFoldDB" id="A0AAD3HSY9"/>
<evidence type="ECO:0000313" key="2">
    <source>
        <dbReference type="EMBL" id="GFR51786.1"/>
    </source>
</evidence>
<keyword evidence="3" id="KW-1185">Reference proteome</keyword>
<keyword evidence="1" id="KW-0732">Signal</keyword>
<evidence type="ECO:0008006" key="4">
    <source>
        <dbReference type="Google" id="ProtNLM"/>
    </source>
</evidence>
<reference evidence="2 3" key="1">
    <citation type="journal article" date="2021" name="Sci. Rep.">
        <title>Genome sequencing of the multicellular alga Astrephomene provides insights into convergent evolution of germ-soma differentiation.</title>
        <authorList>
            <person name="Yamashita S."/>
            <person name="Yamamoto K."/>
            <person name="Matsuzaki R."/>
            <person name="Suzuki S."/>
            <person name="Yamaguchi H."/>
            <person name="Hirooka S."/>
            <person name="Minakuchi Y."/>
            <person name="Miyagishima S."/>
            <person name="Kawachi M."/>
            <person name="Toyoda A."/>
            <person name="Nozaki H."/>
        </authorList>
    </citation>
    <scope>NUCLEOTIDE SEQUENCE [LARGE SCALE GENOMIC DNA]</scope>
    <source>
        <strain evidence="2 3">NIES-4017</strain>
    </source>
</reference>
<dbReference type="Proteomes" id="UP001054857">
    <property type="component" value="Unassembled WGS sequence"/>
</dbReference>